<accession>A0AAD4PVY8</accession>
<name>A0AAD4PVY8_9EURO</name>
<gene>
    <name evidence="2" type="ORF">BGW36DRAFT_60391</name>
</gene>
<dbReference type="Gene3D" id="2.60.120.10">
    <property type="entry name" value="Jelly Rolls"/>
    <property type="match status" value="1"/>
</dbReference>
<dbReference type="GeneID" id="70252752"/>
<dbReference type="PANTHER" id="PTHR36156">
    <property type="entry name" value="SLR2101 PROTEIN"/>
    <property type="match status" value="1"/>
</dbReference>
<dbReference type="CDD" id="cd02231">
    <property type="entry name" value="cupin_BLL6423-like"/>
    <property type="match status" value="1"/>
</dbReference>
<dbReference type="InterPro" id="IPR011051">
    <property type="entry name" value="RmlC_Cupin_sf"/>
</dbReference>
<dbReference type="RefSeq" id="XP_046067031.1">
    <property type="nucleotide sequence ID" value="XM_046222465.1"/>
</dbReference>
<keyword evidence="3" id="KW-1185">Reference proteome</keyword>
<feature type="domain" description="Cupin type-2" evidence="1">
    <location>
        <begin position="82"/>
        <end position="147"/>
    </location>
</feature>
<dbReference type="PANTHER" id="PTHR36156:SF2">
    <property type="entry name" value="CUPIN TYPE-2 DOMAIN-CONTAINING PROTEIN"/>
    <property type="match status" value="1"/>
</dbReference>
<proteinExistence type="predicted"/>
<organism evidence="2 3">
    <name type="scientific">Talaromyces proteolyticus</name>
    <dbReference type="NCBI Taxonomy" id="1131652"/>
    <lineage>
        <taxon>Eukaryota</taxon>
        <taxon>Fungi</taxon>
        <taxon>Dikarya</taxon>
        <taxon>Ascomycota</taxon>
        <taxon>Pezizomycotina</taxon>
        <taxon>Eurotiomycetes</taxon>
        <taxon>Eurotiomycetidae</taxon>
        <taxon>Eurotiales</taxon>
        <taxon>Trichocomaceae</taxon>
        <taxon>Talaromyces</taxon>
        <taxon>Talaromyces sect. Bacilispori</taxon>
    </lineage>
</organism>
<dbReference type="InterPro" id="IPR013096">
    <property type="entry name" value="Cupin_2"/>
</dbReference>
<evidence type="ECO:0000313" key="3">
    <source>
        <dbReference type="Proteomes" id="UP001201262"/>
    </source>
</evidence>
<protein>
    <recommendedName>
        <fullName evidence="1">Cupin type-2 domain-containing protein</fullName>
    </recommendedName>
</protein>
<dbReference type="InterPro" id="IPR047142">
    <property type="entry name" value="OryJ/VirC-like"/>
</dbReference>
<dbReference type="InterPro" id="IPR014710">
    <property type="entry name" value="RmlC-like_jellyroll"/>
</dbReference>
<dbReference type="Proteomes" id="UP001201262">
    <property type="component" value="Unassembled WGS sequence"/>
</dbReference>
<evidence type="ECO:0000259" key="1">
    <source>
        <dbReference type="Pfam" id="PF07883"/>
    </source>
</evidence>
<dbReference type="EMBL" id="JAJTJA010000013">
    <property type="protein sequence ID" value="KAH8690835.1"/>
    <property type="molecule type" value="Genomic_DNA"/>
</dbReference>
<dbReference type="SUPFAM" id="SSF51182">
    <property type="entry name" value="RmlC-like cupins"/>
    <property type="match status" value="1"/>
</dbReference>
<sequence length="170" mass="18563">MASVNELPSPRLVVTTHTKDGASVFSRDEQITPFKPFGPQGSGFSRFHSRLSVPVSNINDPPNLANTLPRCPPNGVLFCTTDIPPNGRAPLHRTLSLDYIAVMSGEIVLRLDSGEEKTVKAGEYIVQKGVNHEWINRSQSVCRLLCVMVGSQKIVLDNGTALEETVIPKK</sequence>
<evidence type="ECO:0000313" key="2">
    <source>
        <dbReference type="EMBL" id="KAH8690835.1"/>
    </source>
</evidence>
<comment type="caution">
    <text evidence="2">The sequence shown here is derived from an EMBL/GenBank/DDBJ whole genome shotgun (WGS) entry which is preliminary data.</text>
</comment>
<reference evidence="2" key="1">
    <citation type="submission" date="2021-12" db="EMBL/GenBank/DDBJ databases">
        <title>Convergent genome expansion in fungi linked to evolution of root-endophyte symbiosis.</title>
        <authorList>
            <consortium name="DOE Joint Genome Institute"/>
            <person name="Ke Y.-H."/>
            <person name="Bonito G."/>
            <person name="Liao H.-L."/>
            <person name="Looney B."/>
            <person name="Rojas-Flechas A."/>
            <person name="Nash J."/>
            <person name="Hameed K."/>
            <person name="Schadt C."/>
            <person name="Martin F."/>
            <person name="Crous P.W."/>
            <person name="Miettinen O."/>
            <person name="Magnuson J.K."/>
            <person name="Labbe J."/>
            <person name="Jacobson D."/>
            <person name="Doktycz M.J."/>
            <person name="Veneault-Fourrey C."/>
            <person name="Kuo A."/>
            <person name="Mondo S."/>
            <person name="Calhoun S."/>
            <person name="Riley R."/>
            <person name="Ohm R."/>
            <person name="LaButti K."/>
            <person name="Andreopoulos B."/>
            <person name="Pangilinan J."/>
            <person name="Nolan M."/>
            <person name="Tritt A."/>
            <person name="Clum A."/>
            <person name="Lipzen A."/>
            <person name="Daum C."/>
            <person name="Barry K."/>
            <person name="Grigoriev I.V."/>
            <person name="Vilgalys R."/>
        </authorList>
    </citation>
    <scope>NUCLEOTIDE SEQUENCE</scope>
    <source>
        <strain evidence="2">PMI_201</strain>
    </source>
</reference>
<dbReference type="Pfam" id="PF07883">
    <property type="entry name" value="Cupin_2"/>
    <property type="match status" value="1"/>
</dbReference>
<dbReference type="AlphaFoldDB" id="A0AAD4PVY8"/>